<dbReference type="GeneID" id="5021140"/>
<accession>A0CAZ1</accession>
<dbReference type="InParanoid" id="A0CAZ1"/>
<gene>
    <name evidence="1" type="ORF">GSPATT00036741001</name>
</gene>
<sequence>MLLKRQSLDTICSASIVDTQGVDEINTTNLEKTYVQFYQKMQEQRSQNIYQCTKKQQFQNQLKHKQANHYNQYIQQPITTIKRLQNQTISRLQREFIISTNNYSYLCTQQFTVIDDVVKLGGIAILNRVVQIL</sequence>
<name>A0CAZ1_PARTE</name>
<evidence type="ECO:0000313" key="1">
    <source>
        <dbReference type="EMBL" id="CAK67958.1"/>
    </source>
</evidence>
<reference evidence="1 2" key="1">
    <citation type="journal article" date="2006" name="Nature">
        <title>Global trends of whole-genome duplications revealed by the ciliate Paramecium tetraurelia.</title>
        <authorList>
            <consortium name="Genoscope"/>
            <person name="Aury J.-M."/>
            <person name="Jaillon O."/>
            <person name="Duret L."/>
            <person name="Noel B."/>
            <person name="Jubin C."/>
            <person name="Porcel B.M."/>
            <person name="Segurens B."/>
            <person name="Daubin V."/>
            <person name="Anthouard V."/>
            <person name="Aiach N."/>
            <person name="Arnaiz O."/>
            <person name="Billaut A."/>
            <person name="Beisson J."/>
            <person name="Blanc I."/>
            <person name="Bouhouche K."/>
            <person name="Camara F."/>
            <person name="Duharcourt S."/>
            <person name="Guigo R."/>
            <person name="Gogendeau D."/>
            <person name="Katinka M."/>
            <person name="Keller A.-M."/>
            <person name="Kissmehl R."/>
            <person name="Klotz C."/>
            <person name="Koll F."/>
            <person name="Le Moue A."/>
            <person name="Lepere C."/>
            <person name="Malinsky S."/>
            <person name="Nowacki M."/>
            <person name="Nowak J.K."/>
            <person name="Plattner H."/>
            <person name="Poulain J."/>
            <person name="Ruiz F."/>
            <person name="Serrano V."/>
            <person name="Zagulski M."/>
            <person name="Dessen P."/>
            <person name="Betermier M."/>
            <person name="Weissenbach J."/>
            <person name="Scarpelli C."/>
            <person name="Schachter V."/>
            <person name="Sperling L."/>
            <person name="Meyer E."/>
            <person name="Cohen J."/>
            <person name="Wincker P."/>
        </authorList>
    </citation>
    <scope>NUCLEOTIDE SEQUENCE [LARGE SCALE GENOMIC DNA]</scope>
    <source>
        <strain evidence="1 2">Stock d4-2</strain>
    </source>
</reference>
<dbReference type="AlphaFoldDB" id="A0CAZ1"/>
<keyword evidence="2" id="KW-1185">Reference proteome</keyword>
<dbReference type="Proteomes" id="UP000000600">
    <property type="component" value="Unassembled WGS sequence"/>
</dbReference>
<evidence type="ECO:0000313" key="2">
    <source>
        <dbReference type="Proteomes" id="UP000000600"/>
    </source>
</evidence>
<dbReference type="EMBL" id="CT868055">
    <property type="protein sequence ID" value="CAK67958.1"/>
    <property type="molecule type" value="Genomic_DNA"/>
</dbReference>
<dbReference type="HOGENOM" id="CLU_1910699_0_0_1"/>
<organism evidence="1 2">
    <name type="scientific">Paramecium tetraurelia</name>
    <dbReference type="NCBI Taxonomy" id="5888"/>
    <lineage>
        <taxon>Eukaryota</taxon>
        <taxon>Sar</taxon>
        <taxon>Alveolata</taxon>
        <taxon>Ciliophora</taxon>
        <taxon>Intramacronucleata</taxon>
        <taxon>Oligohymenophorea</taxon>
        <taxon>Peniculida</taxon>
        <taxon>Parameciidae</taxon>
        <taxon>Paramecium</taxon>
    </lineage>
</organism>
<dbReference type="KEGG" id="ptm:GSPATT00036741001"/>
<proteinExistence type="predicted"/>
<dbReference type="RefSeq" id="XP_001435355.1">
    <property type="nucleotide sequence ID" value="XM_001435318.1"/>
</dbReference>
<protein>
    <submittedName>
        <fullName evidence="1">Uncharacterized protein</fullName>
    </submittedName>
</protein>